<reference evidence="6" key="1">
    <citation type="journal article" date="2023" name="Science">
        <title>Elucidation of the pathway for biosynthesis of saponin adjuvants from the soapbark tree.</title>
        <authorList>
            <person name="Reed J."/>
            <person name="Orme A."/>
            <person name="El-Demerdash A."/>
            <person name="Owen C."/>
            <person name="Martin L.B.B."/>
            <person name="Misra R.C."/>
            <person name="Kikuchi S."/>
            <person name="Rejzek M."/>
            <person name="Martin A.C."/>
            <person name="Harkess A."/>
            <person name="Leebens-Mack J."/>
            <person name="Louveau T."/>
            <person name="Stephenson M.J."/>
            <person name="Osbourn A."/>
        </authorList>
    </citation>
    <scope>NUCLEOTIDE SEQUENCE</scope>
    <source>
        <strain evidence="6">S10</strain>
    </source>
</reference>
<dbReference type="KEGG" id="qsa:O6P43_020755"/>
<evidence type="ECO:0000256" key="4">
    <source>
        <dbReference type="PROSITE-ProRule" id="PRU00723"/>
    </source>
</evidence>
<gene>
    <name evidence="6" type="ORF">O6P43_020755</name>
</gene>
<comment type="caution">
    <text evidence="6">The sequence shown here is derived from an EMBL/GenBank/DDBJ whole genome shotgun (WGS) entry which is preliminary data.</text>
</comment>
<dbReference type="Gene3D" id="4.10.1000.10">
    <property type="entry name" value="Zinc finger, CCCH-type"/>
    <property type="match status" value="1"/>
</dbReference>
<keyword evidence="7" id="KW-1185">Reference proteome</keyword>
<dbReference type="AlphaFoldDB" id="A0AAD7LLC9"/>
<evidence type="ECO:0000313" key="7">
    <source>
        <dbReference type="Proteomes" id="UP001163823"/>
    </source>
</evidence>
<dbReference type="InterPro" id="IPR000571">
    <property type="entry name" value="Znf_CCCH"/>
</dbReference>
<evidence type="ECO:0000259" key="5">
    <source>
        <dbReference type="PROSITE" id="PS50103"/>
    </source>
</evidence>
<dbReference type="Proteomes" id="UP001163823">
    <property type="component" value="Chromosome 8"/>
</dbReference>
<accession>A0AAD7LLC9</accession>
<feature type="zinc finger region" description="C3H1-type" evidence="4">
    <location>
        <begin position="3"/>
        <end position="29"/>
    </location>
</feature>
<keyword evidence="3 4" id="KW-0862">Zinc</keyword>
<dbReference type="Pfam" id="PF00642">
    <property type="entry name" value="zf-CCCH"/>
    <property type="match status" value="1"/>
</dbReference>
<evidence type="ECO:0000313" key="6">
    <source>
        <dbReference type="EMBL" id="KAJ7960291.1"/>
    </source>
</evidence>
<organism evidence="6 7">
    <name type="scientific">Quillaja saponaria</name>
    <name type="common">Soap bark tree</name>
    <dbReference type="NCBI Taxonomy" id="32244"/>
    <lineage>
        <taxon>Eukaryota</taxon>
        <taxon>Viridiplantae</taxon>
        <taxon>Streptophyta</taxon>
        <taxon>Embryophyta</taxon>
        <taxon>Tracheophyta</taxon>
        <taxon>Spermatophyta</taxon>
        <taxon>Magnoliopsida</taxon>
        <taxon>eudicotyledons</taxon>
        <taxon>Gunneridae</taxon>
        <taxon>Pentapetalae</taxon>
        <taxon>rosids</taxon>
        <taxon>fabids</taxon>
        <taxon>Fabales</taxon>
        <taxon>Quillajaceae</taxon>
        <taxon>Quillaja</taxon>
    </lineage>
</organism>
<dbReference type="PROSITE" id="PS50103">
    <property type="entry name" value="ZF_C3H1"/>
    <property type="match status" value="1"/>
</dbReference>
<evidence type="ECO:0000256" key="2">
    <source>
        <dbReference type="ARBA" id="ARBA00022771"/>
    </source>
</evidence>
<dbReference type="GO" id="GO:0008270">
    <property type="term" value="F:zinc ion binding"/>
    <property type="evidence" value="ECO:0007669"/>
    <property type="project" value="UniProtKB-KW"/>
</dbReference>
<dbReference type="SMART" id="SM00356">
    <property type="entry name" value="ZnF_C3H1"/>
    <property type="match status" value="1"/>
</dbReference>
<name>A0AAD7LLC9_QUISA</name>
<dbReference type="InterPro" id="IPR036855">
    <property type="entry name" value="Znf_CCCH_sf"/>
</dbReference>
<proteinExistence type="predicted"/>
<dbReference type="EMBL" id="JARAOO010000008">
    <property type="protein sequence ID" value="KAJ7960291.1"/>
    <property type="molecule type" value="Genomic_DNA"/>
</dbReference>
<keyword evidence="2 4" id="KW-0863">Zinc-finger</keyword>
<keyword evidence="1 4" id="KW-0479">Metal-binding</keyword>
<evidence type="ECO:0000256" key="1">
    <source>
        <dbReference type="ARBA" id="ARBA00022723"/>
    </source>
</evidence>
<evidence type="ECO:0000256" key="3">
    <source>
        <dbReference type="ARBA" id="ARBA00022833"/>
    </source>
</evidence>
<sequence>MHNKREPCRYFQRGNCQYGDRGKFLHVVQQQPKSNVFGVGEQNGSHEQQKTNPFGFGDQNGSHQQQKTNPFGFGVQIGSRQQQKNNPFGSSYEELRAAAYDDAKRGISFQSIVEERNLLSSKLAEFENLVGRLYVIQPTSLPSLGASAKFSQNTEIVVGSFSHKFWSVRYWFNTQFRFWNKADCVSKQCFCAN</sequence>
<feature type="domain" description="C3H1-type" evidence="5">
    <location>
        <begin position="3"/>
        <end position="29"/>
    </location>
</feature>
<dbReference type="SUPFAM" id="SSF90229">
    <property type="entry name" value="CCCH zinc finger"/>
    <property type="match status" value="1"/>
</dbReference>
<protein>
    <submittedName>
        <fullName evidence="6">Zinc finger CCCH domain-containing protein 16</fullName>
    </submittedName>
</protein>